<dbReference type="GO" id="GO:0006914">
    <property type="term" value="P:autophagy"/>
    <property type="evidence" value="ECO:0007669"/>
    <property type="project" value="UniProtKB-KW"/>
</dbReference>
<dbReference type="Pfam" id="PF24932">
    <property type="entry name" value="UBA_NBR1_C"/>
    <property type="match status" value="2"/>
</dbReference>
<dbReference type="PROSITE" id="PS50030">
    <property type="entry name" value="UBA"/>
    <property type="match status" value="1"/>
</dbReference>
<keyword evidence="4" id="KW-0926">Vacuole</keyword>
<name>A0A2G5C524_AQUCA</name>
<feature type="compositionally biased region" description="Low complexity" evidence="11">
    <location>
        <begin position="209"/>
        <end position="225"/>
    </location>
</feature>
<evidence type="ECO:0000256" key="4">
    <source>
        <dbReference type="ARBA" id="ARBA00022554"/>
    </source>
</evidence>
<evidence type="ECO:0000256" key="1">
    <source>
        <dbReference type="ARBA" id="ARBA00004116"/>
    </source>
</evidence>
<keyword evidence="6" id="KW-0863">Zinc-finger</keyword>
<dbReference type="InterPro" id="IPR013783">
    <property type="entry name" value="Ig-like_fold"/>
</dbReference>
<keyword evidence="8" id="KW-0653">Protein transport</keyword>
<evidence type="ECO:0000256" key="7">
    <source>
        <dbReference type="ARBA" id="ARBA00022833"/>
    </source>
</evidence>
<dbReference type="PANTHER" id="PTHR20930:SF0">
    <property type="entry name" value="PROTEIN ILRUN"/>
    <property type="match status" value="1"/>
</dbReference>
<evidence type="ECO:0000256" key="3">
    <source>
        <dbReference type="ARBA" id="ARBA00022448"/>
    </source>
</evidence>
<accession>A0A2G5C524</accession>
<gene>
    <name evidence="14" type="ORF">AQUCO_09400024v1</name>
</gene>
<evidence type="ECO:0000256" key="6">
    <source>
        <dbReference type="ARBA" id="ARBA00022771"/>
    </source>
</evidence>
<keyword evidence="3" id="KW-0813">Transport</keyword>
<dbReference type="SUPFAM" id="SSF54277">
    <property type="entry name" value="CAD &amp; PB1 domains"/>
    <property type="match status" value="1"/>
</dbReference>
<dbReference type="GO" id="GO:0015031">
    <property type="term" value="P:protein transport"/>
    <property type="evidence" value="ECO:0007669"/>
    <property type="project" value="UniProtKB-KW"/>
</dbReference>
<evidence type="ECO:0000313" key="14">
    <source>
        <dbReference type="EMBL" id="PIA26379.1"/>
    </source>
</evidence>
<dbReference type="InterPro" id="IPR032350">
    <property type="entry name" value="Nbr1_FW"/>
</dbReference>
<evidence type="ECO:0000256" key="5">
    <source>
        <dbReference type="ARBA" id="ARBA00022723"/>
    </source>
</evidence>
<dbReference type="InterPro" id="IPR000270">
    <property type="entry name" value="PB1_dom"/>
</dbReference>
<keyword evidence="15" id="KW-1185">Reference proteome</keyword>
<dbReference type="InterPro" id="IPR015940">
    <property type="entry name" value="UBA"/>
</dbReference>
<evidence type="ECO:0000256" key="2">
    <source>
        <dbReference type="ARBA" id="ARBA00004419"/>
    </source>
</evidence>
<dbReference type="Gene3D" id="1.10.8.10">
    <property type="entry name" value="DNA helicase RuvA subunit, C-terminal domain"/>
    <property type="match status" value="2"/>
</dbReference>
<dbReference type="InterPro" id="IPR056893">
    <property type="entry name" value="UBA_Nbr1_C"/>
</dbReference>
<dbReference type="PANTHER" id="PTHR20930">
    <property type="entry name" value="OVARIAN CARCINOMA ANTIGEN CA125-RELATED"/>
    <property type="match status" value="1"/>
</dbReference>
<dbReference type="FunCoup" id="A0A2G5C524">
    <property type="interactions" value="1061"/>
</dbReference>
<dbReference type="AlphaFoldDB" id="A0A2G5C524"/>
<dbReference type="Proteomes" id="UP000230069">
    <property type="component" value="Unassembled WGS sequence"/>
</dbReference>
<protein>
    <recommendedName>
        <fullName evidence="16">PB1 domain-containing protein</fullName>
    </recommendedName>
</protein>
<dbReference type="GO" id="GO:0005776">
    <property type="term" value="C:autophagosome"/>
    <property type="evidence" value="ECO:0007669"/>
    <property type="project" value="UniProtKB-SubCell"/>
</dbReference>
<evidence type="ECO:0000256" key="8">
    <source>
        <dbReference type="ARBA" id="ARBA00022927"/>
    </source>
</evidence>
<dbReference type="OrthoDB" id="661148at2759"/>
<evidence type="ECO:0000259" key="13">
    <source>
        <dbReference type="PROSITE" id="PS51745"/>
    </source>
</evidence>
<dbReference type="EMBL" id="KZ305111">
    <property type="protein sequence ID" value="PIA26379.1"/>
    <property type="molecule type" value="Genomic_DNA"/>
</dbReference>
<feature type="domain" description="UBA" evidence="12">
    <location>
        <begin position="646"/>
        <end position="687"/>
    </location>
</feature>
<keyword evidence="10" id="KW-0968">Cytoplasmic vesicle</keyword>
<reference evidence="14 15" key="1">
    <citation type="submission" date="2017-09" db="EMBL/GenBank/DDBJ databases">
        <title>WGS assembly of Aquilegia coerulea Goldsmith.</title>
        <authorList>
            <person name="Hodges S."/>
            <person name="Kramer E."/>
            <person name="Nordborg M."/>
            <person name="Tomkins J."/>
            <person name="Borevitz J."/>
            <person name="Derieg N."/>
            <person name="Yan J."/>
            <person name="Mihaltcheva S."/>
            <person name="Hayes R.D."/>
            <person name="Rokhsar D."/>
        </authorList>
    </citation>
    <scope>NUCLEOTIDE SEQUENCE [LARGE SCALE GENOMIC DNA]</scope>
    <source>
        <strain evidence="15">cv. Goldsmith</strain>
    </source>
</reference>
<evidence type="ECO:0008006" key="16">
    <source>
        <dbReference type="Google" id="ProtNLM"/>
    </source>
</evidence>
<evidence type="ECO:0000256" key="10">
    <source>
        <dbReference type="ARBA" id="ARBA00023329"/>
    </source>
</evidence>
<proteinExistence type="predicted"/>
<dbReference type="PROSITE" id="PS51745">
    <property type="entry name" value="PB1"/>
    <property type="match status" value="1"/>
</dbReference>
<dbReference type="InParanoid" id="A0A2G5C524"/>
<dbReference type="SUPFAM" id="SSF46934">
    <property type="entry name" value="UBA-like"/>
    <property type="match status" value="1"/>
</dbReference>
<evidence type="ECO:0000313" key="15">
    <source>
        <dbReference type="Proteomes" id="UP000230069"/>
    </source>
</evidence>
<keyword evidence="7" id="KW-0862">Zinc</keyword>
<evidence type="ECO:0000256" key="9">
    <source>
        <dbReference type="ARBA" id="ARBA00023006"/>
    </source>
</evidence>
<sequence>MSGLRAKIFDLFKFAPDADVSLTYIDEDSDRVTLVDDADLRDAIKQRLDPLRITVFLKSDSAFKPNQNGNPISLSGGSATSVIRNASAEQQPSHKASSSSETPGQQQLLSRLVCDLASTVASHAPEKYYDFISKLSHDVSKAIVPPAPIISELVDIMSKLGISPQKPASKHHVAVSEKPSEDLEKSEFGTTNGNQNTSKAPVTSSEMLSNAANGKGSSAANGSSPSTSVPLQYNWWSSQGLPSMPPLAPENDDTFTAQLRASASTTDPFGENFPCSGIYAPSRRSYGNLDNMGRNFHQGVRCDGCGRMIMTCAASVSLNWELRPDYTRIDRPLCYRGAQRFPKFPHPRIERLVSHGLRSYGVRSSSRPKIDSCFIEDVNIVDGTLMAPSTPFTKIWRMHNSGTVVWPRGTQLVWIGGYQMTNRESFDIELPSEGGFVGMDVNIAIDFTAPGRPGQYVSYWRMALPSGQKFGQCVWVLIQVDTQRETRSTGRNLNLNLPPDTGDSKDLIIDVNVEPLDSDHPSPQSNMTAELVQPIVDGCSSKEVVDAMCINDGSVNHDEKSFSITPEVPAAESCPTIDFSAGSSVQTPEVPAAELYPKVDVSVVPSAPTPEVPAAENYPFIDFSEVQSASTPINETLSGDFDIENSLEQSLLKELDEMGFKEIDLNKEILRVNEYDLDRALDDLCDVAEWDPMLEELQEMGFNDKVTNKRLLIKNGGSIKRVVMDLIAAERA</sequence>
<dbReference type="InterPro" id="IPR053793">
    <property type="entry name" value="PB1-like"/>
</dbReference>
<evidence type="ECO:0000259" key="12">
    <source>
        <dbReference type="PROSITE" id="PS50030"/>
    </source>
</evidence>
<evidence type="ECO:0000256" key="11">
    <source>
        <dbReference type="SAM" id="MobiDB-lite"/>
    </source>
</evidence>
<keyword evidence="9" id="KW-0072">Autophagy</keyword>
<dbReference type="InterPro" id="IPR009060">
    <property type="entry name" value="UBA-like_sf"/>
</dbReference>
<dbReference type="FunFam" id="1.10.8.10:FF:000085">
    <property type="entry name" value="protein NBR1 homolog"/>
    <property type="match status" value="1"/>
</dbReference>
<dbReference type="STRING" id="218851.A0A2G5C524"/>
<feature type="compositionally biased region" description="Basic and acidic residues" evidence="11">
    <location>
        <begin position="174"/>
        <end position="187"/>
    </location>
</feature>
<dbReference type="Gene3D" id="2.60.40.10">
    <property type="entry name" value="Immunoglobulins"/>
    <property type="match status" value="1"/>
</dbReference>
<keyword evidence="5" id="KW-0479">Metal-binding</keyword>
<organism evidence="14 15">
    <name type="scientific">Aquilegia coerulea</name>
    <name type="common">Rocky mountain columbine</name>
    <dbReference type="NCBI Taxonomy" id="218851"/>
    <lineage>
        <taxon>Eukaryota</taxon>
        <taxon>Viridiplantae</taxon>
        <taxon>Streptophyta</taxon>
        <taxon>Embryophyta</taxon>
        <taxon>Tracheophyta</taxon>
        <taxon>Spermatophyta</taxon>
        <taxon>Magnoliopsida</taxon>
        <taxon>Ranunculales</taxon>
        <taxon>Ranunculaceae</taxon>
        <taxon>Thalictroideae</taxon>
        <taxon>Aquilegia</taxon>
    </lineage>
</organism>
<dbReference type="Pfam" id="PF16158">
    <property type="entry name" value="N_BRCA1_IG"/>
    <property type="match status" value="1"/>
</dbReference>
<dbReference type="CDD" id="cd14319">
    <property type="entry name" value="UBA_NBR1"/>
    <property type="match status" value="2"/>
</dbReference>
<feature type="region of interest" description="Disordered" evidence="11">
    <location>
        <begin position="163"/>
        <end position="225"/>
    </location>
</feature>
<dbReference type="Gene3D" id="3.10.20.90">
    <property type="entry name" value="Phosphatidylinositol 3-kinase Catalytic Subunit, Chain A, domain 1"/>
    <property type="match status" value="1"/>
</dbReference>
<comment type="subcellular location">
    <subcellularLocation>
        <location evidence="2">Cytoplasmic vesicle</location>
        <location evidence="2">Autophagosome</location>
    </subcellularLocation>
    <subcellularLocation>
        <location evidence="1">Vacuole</location>
    </subcellularLocation>
</comment>
<feature type="compositionally biased region" description="Polar residues" evidence="11">
    <location>
        <begin position="188"/>
        <end position="208"/>
    </location>
</feature>
<dbReference type="CDD" id="cd14947">
    <property type="entry name" value="NBR1_like"/>
    <property type="match status" value="1"/>
</dbReference>
<dbReference type="Pfam" id="PF00564">
    <property type="entry name" value="PB1"/>
    <property type="match status" value="1"/>
</dbReference>
<dbReference type="GO" id="GO:0008270">
    <property type="term" value="F:zinc ion binding"/>
    <property type="evidence" value="ECO:0007669"/>
    <property type="project" value="UniProtKB-KW"/>
</dbReference>
<feature type="domain" description="PB1" evidence="13">
    <location>
        <begin position="1"/>
        <end position="58"/>
    </location>
</feature>
<dbReference type="GO" id="GO:0031410">
    <property type="term" value="C:cytoplasmic vesicle"/>
    <property type="evidence" value="ECO:0007669"/>
    <property type="project" value="UniProtKB-KW"/>
</dbReference>